<name>A0A248K3J0_9PROT</name>
<evidence type="ECO:0000313" key="2">
    <source>
        <dbReference type="EMBL" id="ASG25410.1"/>
    </source>
</evidence>
<organism evidence="2 3">
    <name type="scientific">Nitrospirillum viridazoti CBAmc</name>
    <dbReference type="NCBI Taxonomy" id="1441467"/>
    <lineage>
        <taxon>Bacteria</taxon>
        <taxon>Pseudomonadati</taxon>
        <taxon>Pseudomonadota</taxon>
        <taxon>Alphaproteobacteria</taxon>
        <taxon>Rhodospirillales</taxon>
        <taxon>Azospirillaceae</taxon>
        <taxon>Nitrospirillum</taxon>
        <taxon>Nitrospirillum viridazoti</taxon>
    </lineage>
</organism>
<dbReference type="PROSITE" id="PS51208">
    <property type="entry name" value="AUTOTRANSPORTER"/>
    <property type="match status" value="1"/>
</dbReference>
<evidence type="ECO:0000313" key="3">
    <source>
        <dbReference type="Proteomes" id="UP000197153"/>
    </source>
</evidence>
<evidence type="ECO:0000259" key="1">
    <source>
        <dbReference type="PROSITE" id="PS51208"/>
    </source>
</evidence>
<dbReference type="Pfam" id="PF03797">
    <property type="entry name" value="Autotransporter"/>
    <property type="match status" value="1"/>
</dbReference>
<reference evidence="2 3" key="1">
    <citation type="submission" date="2017-06" db="EMBL/GenBank/DDBJ databases">
        <title>Complete genome sequence of Nitrospirillum amazonense strain CBAmC, an endophytic nitrogen-fixing and plant growth-promoting bacterium, isolated from sugarcane.</title>
        <authorList>
            <person name="Schwab S."/>
            <person name="dos Santos Teixeira K.R."/>
            <person name="Simoes Araujo J.L."/>
            <person name="Soares Vidal M."/>
            <person name="Borges de Freitas H.R."/>
            <person name="Rivello Crivelaro A.L."/>
            <person name="Bueno de Camargo Nunes A."/>
            <person name="dos Santos C.M."/>
            <person name="Palmeira da Silva Rosa D."/>
            <person name="da Silva Padilha D."/>
            <person name="da Silva E."/>
            <person name="Araujo Terra L."/>
            <person name="Soares Mendes V."/>
            <person name="Farinelli L."/>
            <person name="Magalhaes Cruz L."/>
            <person name="Baldani J.I."/>
        </authorList>
    </citation>
    <scope>NUCLEOTIDE SEQUENCE [LARGE SCALE GENOMIC DNA]</scope>
    <source>
        <strain evidence="2 3">CBAmC</strain>
    </source>
</reference>
<dbReference type="InterPro" id="IPR005546">
    <property type="entry name" value="Autotransporte_beta"/>
</dbReference>
<protein>
    <submittedName>
        <fullName evidence="2">Autotransporter domain-containing protein</fullName>
    </submittedName>
</protein>
<gene>
    <name evidence="2" type="ORF">Y958_28685</name>
</gene>
<dbReference type="Proteomes" id="UP000197153">
    <property type="component" value="Chromosome 4"/>
</dbReference>
<proteinExistence type="predicted"/>
<dbReference type="EMBL" id="CP022113">
    <property type="protein sequence ID" value="ASG25410.1"/>
    <property type="molecule type" value="Genomic_DNA"/>
</dbReference>
<dbReference type="KEGG" id="nao:Y958_28685"/>
<accession>A0A248K3J0</accession>
<keyword evidence="3" id="KW-1185">Reference proteome</keyword>
<feature type="domain" description="Autotransporter" evidence="1">
    <location>
        <begin position="61"/>
        <end position="342"/>
    </location>
</feature>
<dbReference type="AlphaFoldDB" id="A0A248K3J0"/>
<dbReference type="Gene3D" id="2.40.128.130">
    <property type="entry name" value="Autotransporter beta-domain"/>
    <property type="match status" value="1"/>
</dbReference>
<dbReference type="InterPro" id="IPR036709">
    <property type="entry name" value="Autotransporte_beta_dom_sf"/>
</dbReference>
<dbReference type="SUPFAM" id="SSF103515">
    <property type="entry name" value="Autotransporter"/>
    <property type="match status" value="1"/>
</dbReference>
<dbReference type="SMART" id="SM00869">
    <property type="entry name" value="Autotransporter"/>
    <property type="match status" value="1"/>
</dbReference>
<sequence length="342" mass="35777">MLTPLSGLSVTAQRLAVAQLAPNQTTPQMTLSMTAPTTTAISQHQQTVAGLMAGTGAAAGSGGQQGAIWGEILGGGALRANSADAAGYRASSAGLVLGADWYADDQVMAGLAFSWLNSAAVGQGVSANSLTRAGSYQLTAYGVWRPDIADQRLSVAGQVSFGYNHYDQRRWIDFLGARANANYGGEQYLGKVTVGYDLPLTATFTLTPQYSLRAVRLTNHGYQEHDAGVADLAVDSLVTSNITQELGATMATQFNTGLGALMPELRVDWVHDYLNGPVATTGVLAGVAFASTTAQVSADGVAIGVGATLRQGDSVSLRLEYSGEYRRDYQTHAGILRATWAF</sequence>